<dbReference type="PROSITE" id="PS51257">
    <property type="entry name" value="PROKAR_LIPOPROTEIN"/>
    <property type="match status" value="1"/>
</dbReference>
<keyword evidence="1" id="KW-0732">Signal</keyword>
<protein>
    <recommendedName>
        <fullName evidence="4">Lipoprotein</fullName>
    </recommendedName>
</protein>
<feature type="signal peptide" evidence="1">
    <location>
        <begin position="1"/>
        <end position="24"/>
    </location>
</feature>
<evidence type="ECO:0000313" key="3">
    <source>
        <dbReference type="Proteomes" id="UP000319908"/>
    </source>
</evidence>
<dbReference type="Proteomes" id="UP000319908">
    <property type="component" value="Unassembled WGS sequence"/>
</dbReference>
<dbReference type="AlphaFoldDB" id="A0A5C6BWM2"/>
<reference evidence="2 3" key="1">
    <citation type="journal article" date="2020" name="Antonie Van Leeuwenhoek">
        <title>Rhodopirellula heiligendammensis sp. nov., Rhodopirellula pilleata sp. nov., and Rhodopirellula solitaria sp. nov. isolated from natural or artificial marine surfaces in Northern Germany and California, USA, and emended description of the genus Rhodopirellula.</title>
        <authorList>
            <person name="Kallscheuer N."/>
            <person name="Wiegand S."/>
            <person name="Jogler M."/>
            <person name="Boedeker C."/>
            <person name="Peeters S.H."/>
            <person name="Rast P."/>
            <person name="Heuer A."/>
            <person name="Jetten M.S.M."/>
            <person name="Rohde M."/>
            <person name="Jogler C."/>
        </authorList>
    </citation>
    <scope>NUCLEOTIDE SEQUENCE [LARGE SCALE GENOMIC DNA]</scope>
    <source>
        <strain evidence="2 3">Poly21</strain>
    </source>
</reference>
<evidence type="ECO:0000256" key="1">
    <source>
        <dbReference type="SAM" id="SignalP"/>
    </source>
</evidence>
<feature type="chain" id="PRO_5022823537" description="Lipoprotein" evidence="1">
    <location>
        <begin position="25"/>
        <end position="478"/>
    </location>
</feature>
<evidence type="ECO:0008006" key="4">
    <source>
        <dbReference type="Google" id="ProtNLM"/>
    </source>
</evidence>
<proteinExistence type="predicted"/>
<dbReference type="EMBL" id="SJPU01000002">
    <property type="protein sequence ID" value="TWU16027.1"/>
    <property type="molecule type" value="Genomic_DNA"/>
</dbReference>
<name>A0A5C6BWM2_9BACT</name>
<gene>
    <name evidence="2" type="ORF">Poly21_32320</name>
</gene>
<sequence>MTLSLRSMPQLCLLPIALALCVVAGCRPTEVTSPSDTAVPPPNVDAEIRLRDVFRRYQVASYYDDNGKVILQAPGANAFQSNEVETAPLSVHFDPHELAVEAYTARIRVLAHPDRTDHDVEHIDMTAWFDEPQSSHFDGQVLQHAWRSPVTDRLPLPRVLDDEVLRARLSAGLAGPPPQLEWLLADHPMQKLFTAETEFEWLRPASIDNTELQRISVTSRSERFVFWIDANTSLIRRVELPLPDFGVSGAGIDRSHWTLRLELQSATFQPPSAAPASTFPLPPRQPKLVRAFVPLPPPPPSELIGRSVSLRPLATAISRQQGALWQGNDYLLVAAPPDNPPDRAAWLQSWMQAIPVLASPQFRHTRVFFVSSQRDVHDALRGLPASAASLVAPSLVDKLVRQLRLDAGAMALLQADTGRGENGQVLLSETATNASTLSNVFAVIRDAQAGIDVADRIQQNYDAIVRDYDEQLRKQQLN</sequence>
<accession>A0A5C6BWM2</accession>
<evidence type="ECO:0000313" key="2">
    <source>
        <dbReference type="EMBL" id="TWU16027.1"/>
    </source>
</evidence>
<keyword evidence="3" id="KW-1185">Reference proteome</keyword>
<dbReference type="OrthoDB" id="229902at2"/>
<organism evidence="2 3">
    <name type="scientific">Allorhodopirellula heiligendammensis</name>
    <dbReference type="NCBI Taxonomy" id="2714739"/>
    <lineage>
        <taxon>Bacteria</taxon>
        <taxon>Pseudomonadati</taxon>
        <taxon>Planctomycetota</taxon>
        <taxon>Planctomycetia</taxon>
        <taxon>Pirellulales</taxon>
        <taxon>Pirellulaceae</taxon>
        <taxon>Allorhodopirellula</taxon>
    </lineage>
</organism>
<comment type="caution">
    <text evidence="2">The sequence shown here is derived from an EMBL/GenBank/DDBJ whole genome shotgun (WGS) entry which is preliminary data.</text>
</comment>
<dbReference type="RefSeq" id="WP_146407766.1">
    <property type="nucleotide sequence ID" value="NZ_SJPU01000002.1"/>
</dbReference>